<evidence type="ECO:0000313" key="3">
    <source>
        <dbReference type="EMBL" id="XBH08125.1"/>
    </source>
</evidence>
<dbReference type="GO" id="GO:0006013">
    <property type="term" value="P:mannose metabolic process"/>
    <property type="evidence" value="ECO:0007669"/>
    <property type="project" value="InterPro"/>
</dbReference>
<gene>
    <name evidence="3" type="ORF">V5E97_19430</name>
</gene>
<dbReference type="InterPro" id="IPR011330">
    <property type="entry name" value="Glyco_hydro/deAcase_b/a-brl"/>
</dbReference>
<organism evidence="3">
    <name type="scientific">Singulisphaera sp. Ch08</name>
    <dbReference type="NCBI Taxonomy" id="3120278"/>
    <lineage>
        <taxon>Bacteria</taxon>
        <taxon>Pseudomonadati</taxon>
        <taxon>Planctomycetota</taxon>
        <taxon>Planctomycetia</taxon>
        <taxon>Isosphaerales</taxon>
        <taxon>Isosphaeraceae</taxon>
        <taxon>Singulisphaera</taxon>
    </lineage>
</organism>
<dbReference type="SUPFAM" id="SSF88713">
    <property type="entry name" value="Glycoside hydrolase/deacetylase"/>
    <property type="match status" value="1"/>
</dbReference>
<evidence type="ECO:0000259" key="2">
    <source>
        <dbReference type="Pfam" id="PF01074"/>
    </source>
</evidence>
<dbReference type="AlphaFoldDB" id="A0AAU7CS51"/>
<dbReference type="GO" id="GO:0004559">
    <property type="term" value="F:alpha-mannosidase activity"/>
    <property type="evidence" value="ECO:0007669"/>
    <property type="project" value="InterPro"/>
</dbReference>
<name>A0AAU7CS51_9BACT</name>
<protein>
    <submittedName>
        <fullName evidence="3">Glycosyl hydrolase family 38</fullName>
    </submittedName>
</protein>
<feature type="region of interest" description="Disordered" evidence="1">
    <location>
        <begin position="1"/>
        <end position="24"/>
    </location>
</feature>
<feature type="domain" description="Glycoside hydrolase family 38 N-terminal" evidence="2">
    <location>
        <begin position="255"/>
        <end position="377"/>
    </location>
</feature>
<reference evidence="3" key="1">
    <citation type="submission" date="2024-05" db="EMBL/GenBank/DDBJ databases">
        <title>Planctomycetes of the genus Singulisphaera possess chitinolytic capabilities.</title>
        <authorList>
            <person name="Ivanova A."/>
        </authorList>
    </citation>
    <scope>NUCLEOTIDE SEQUENCE</scope>
    <source>
        <strain evidence="3">Ch08T</strain>
    </source>
</reference>
<accession>A0AAU7CS51</accession>
<proteinExistence type="predicted"/>
<feature type="compositionally biased region" description="Low complexity" evidence="1">
    <location>
        <begin position="1"/>
        <end position="12"/>
    </location>
</feature>
<dbReference type="Gene3D" id="3.20.110.20">
    <property type="match status" value="1"/>
</dbReference>
<dbReference type="EMBL" id="CP155447">
    <property type="protein sequence ID" value="XBH08125.1"/>
    <property type="molecule type" value="Genomic_DNA"/>
</dbReference>
<dbReference type="Pfam" id="PF01074">
    <property type="entry name" value="Glyco_hydro_38N"/>
    <property type="match status" value="1"/>
</dbReference>
<keyword evidence="3" id="KW-0378">Hydrolase</keyword>
<evidence type="ECO:0000256" key="1">
    <source>
        <dbReference type="SAM" id="MobiDB-lite"/>
    </source>
</evidence>
<dbReference type="RefSeq" id="WP_406700963.1">
    <property type="nucleotide sequence ID" value="NZ_CP155447.1"/>
</dbReference>
<sequence>MSIPSPESAEPLPEAPSPPAPEGGQWSLIALIAHDGVEPPANLADSEALGTWCAISSLWHPALLAQSRELPRIESIDSPSSPGPRELRVVAADGLDRLPSGYQTQAEDAGAIVLNGGTDRLALVRDLLARIEAVEPALDTEDEGLTTAANDFLALGTARWMLRDLTIAMGHSDGLDTESLEREVLAGAQAWCQGDHPAATNRLRAAFELLTQARERFYPVDAYVVDICLVDPSTPPGSFTDALKARAPVTFLAPALAIEKLADSDPEAISSIREAITEGWADVVGGSYTESEEPLLPMESVLWQLRRGAEVYRRHLDDRNVETLARRRFSLYPELPQLAKRFGFRFAVHLGFDAGRFPIRPEAKRLWEGPDGTSLETLTRPPLGADRSAQGVFIPWRLATSMKDDHVATLPLVHWPNPVAPWYIDLRRVSAFSPVLARWVTLNDYFHLTDRPFESFRPEHDDYVTPYLSQAVARRDDRPISRKAVHARLRARLEALNATRALGRAVLGLGNPPDPETQDSMVSPYDLESALETGRFEEVHALIEQEEPVAAGRLAVAIQGNTSEARPGYFVLNPLGVARRAAVLLPDAALDLRPEGPLRAAQFTEEGVWAVVDLPAYGYAWVPRDADLATSPTTHGSLSVRGRLLGNESIAIEIDSATGGIRSIRTPTEEIARLGQQLVVSGLVATDGSPVSTKMRGESFEVEYGGPALVQAISRGVIVDPRDDRRLASFVQRYRLWTGRPILELDVTLSDLDPDWLARVADADPWTHNLACRWAWPDPNSMLRRTCFFSPEVTEADRPETPDAFDISTRRQRTALLFGSLAHHRRHGQRMLDTLLIAGRETERHFRLGAVLDLEHPFHASMDFIAPALVVPTELGPPKTGPTGWLFQLDNKAVAATRLEMMENTGDNHGWGVVFHLFETAGRPARCRLRLFRNPVWARQTDFHHELVVDLPIEEDSILIDLTPHEMARIEVTLS</sequence>
<dbReference type="InterPro" id="IPR000602">
    <property type="entry name" value="Glyco_hydro_38_N"/>
</dbReference>